<organism evidence="1 2">
    <name type="scientific">Oedothorax gibbosus</name>
    <dbReference type="NCBI Taxonomy" id="931172"/>
    <lineage>
        <taxon>Eukaryota</taxon>
        <taxon>Metazoa</taxon>
        <taxon>Ecdysozoa</taxon>
        <taxon>Arthropoda</taxon>
        <taxon>Chelicerata</taxon>
        <taxon>Arachnida</taxon>
        <taxon>Araneae</taxon>
        <taxon>Araneomorphae</taxon>
        <taxon>Entelegynae</taxon>
        <taxon>Araneoidea</taxon>
        <taxon>Linyphiidae</taxon>
        <taxon>Erigoninae</taxon>
        <taxon>Oedothorax</taxon>
    </lineage>
</organism>
<sequence>MLIDKVAIQHPVFKEKWKQFLKLLQEIVNKEQRYFKGSAEFSKMIPKCVCISVVFLVAICGAVGNEECAEERAFECQEKLLELFFGDSTEEETCGALYGVSKCLRNVADDCLGEEKHPDVEEALKEFEDALNKNCGETSEGDDDEIGNCLEENKDYLLQCIIDEETGEISKLLDIESMPDDISLDFVKCYLYGLMGHCVVSRSTEKCGEAAGELALNEMNDMPSSIQESCDSQQDNVEASLQEFFSLNLLDQKKKRDLGNRKKRSLEYVKKRALEYKK</sequence>
<proteinExistence type="predicted"/>
<gene>
    <name evidence="1" type="ORF">JTE90_011952</name>
</gene>
<evidence type="ECO:0000313" key="1">
    <source>
        <dbReference type="EMBL" id="KAG8190231.1"/>
    </source>
</evidence>
<reference evidence="1 2" key="1">
    <citation type="journal article" date="2022" name="Nat. Ecol. Evol.">
        <title>A masculinizing supergene underlies an exaggerated male reproductive morph in a spider.</title>
        <authorList>
            <person name="Hendrickx F."/>
            <person name="De Corte Z."/>
            <person name="Sonet G."/>
            <person name="Van Belleghem S.M."/>
            <person name="Kostlbacher S."/>
            <person name="Vangestel C."/>
        </authorList>
    </citation>
    <scope>NUCLEOTIDE SEQUENCE [LARGE SCALE GENOMIC DNA]</scope>
    <source>
        <strain evidence="1">W744_W776</strain>
    </source>
</reference>
<accession>A0AAV6V3K5</accession>
<protein>
    <submittedName>
        <fullName evidence="1">Uncharacterized protein</fullName>
    </submittedName>
</protein>
<keyword evidence="2" id="KW-1185">Reference proteome</keyword>
<name>A0AAV6V3K5_9ARAC</name>
<dbReference type="EMBL" id="JAFNEN010000191">
    <property type="protein sequence ID" value="KAG8190231.1"/>
    <property type="molecule type" value="Genomic_DNA"/>
</dbReference>
<evidence type="ECO:0000313" key="2">
    <source>
        <dbReference type="Proteomes" id="UP000827092"/>
    </source>
</evidence>
<dbReference type="AlphaFoldDB" id="A0AAV6V3K5"/>
<dbReference type="Proteomes" id="UP000827092">
    <property type="component" value="Unassembled WGS sequence"/>
</dbReference>
<comment type="caution">
    <text evidence="1">The sequence shown here is derived from an EMBL/GenBank/DDBJ whole genome shotgun (WGS) entry which is preliminary data.</text>
</comment>